<feature type="region of interest" description="Disordered" evidence="1">
    <location>
        <begin position="1"/>
        <end position="36"/>
    </location>
</feature>
<gene>
    <name evidence="2" type="ORF">NC653_008050</name>
</gene>
<comment type="caution">
    <text evidence="2">The sequence shown here is derived from an EMBL/GenBank/DDBJ whole genome shotgun (WGS) entry which is preliminary data.</text>
</comment>
<proteinExistence type="predicted"/>
<reference evidence="2" key="1">
    <citation type="journal article" date="2023" name="Mol. Ecol. Resour.">
        <title>Chromosome-level genome assembly of a triploid poplar Populus alba 'Berolinensis'.</title>
        <authorList>
            <person name="Chen S."/>
            <person name="Yu Y."/>
            <person name="Wang X."/>
            <person name="Wang S."/>
            <person name="Zhang T."/>
            <person name="Zhou Y."/>
            <person name="He R."/>
            <person name="Meng N."/>
            <person name="Wang Y."/>
            <person name="Liu W."/>
            <person name="Liu Z."/>
            <person name="Liu J."/>
            <person name="Guo Q."/>
            <person name="Huang H."/>
            <person name="Sederoff R.R."/>
            <person name="Wang G."/>
            <person name="Qu G."/>
            <person name="Chen S."/>
        </authorList>
    </citation>
    <scope>NUCLEOTIDE SEQUENCE</scope>
    <source>
        <strain evidence="2">SC-2020</strain>
    </source>
</reference>
<accession>A0AAD6W808</accession>
<name>A0AAD6W808_9ROSI</name>
<dbReference type="EMBL" id="JAQIZT010000003">
    <property type="protein sequence ID" value="KAJ7002722.1"/>
    <property type="molecule type" value="Genomic_DNA"/>
</dbReference>
<evidence type="ECO:0000313" key="2">
    <source>
        <dbReference type="EMBL" id="KAJ7002722.1"/>
    </source>
</evidence>
<protein>
    <submittedName>
        <fullName evidence="2">Uncharacterized protein</fullName>
    </submittedName>
</protein>
<feature type="compositionally biased region" description="Polar residues" evidence="1">
    <location>
        <begin position="22"/>
        <end position="36"/>
    </location>
</feature>
<dbReference type="Proteomes" id="UP001164929">
    <property type="component" value="Chromosome 3"/>
</dbReference>
<evidence type="ECO:0000313" key="3">
    <source>
        <dbReference type="Proteomes" id="UP001164929"/>
    </source>
</evidence>
<sequence length="36" mass="3537">MSTSPVASGGPTVMRDTWSLPAVTTSSSPGQKNGGS</sequence>
<dbReference type="AlphaFoldDB" id="A0AAD6W808"/>
<keyword evidence="3" id="KW-1185">Reference proteome</keyword>
<evidence type="ECO:0000256" key="1">
    <source>
        <dbReference type="SAM" id="MobiDB-lite"/>
    </source>
</evidence>
<organism evidence="2 3">
    <name type="scientific">Populus alba x Populus x berolinensis</name>
    <dbReference type="NCBI Taxonomy" id="444605"/>
    <lineage>
        <taxon>Eukaryota</taxon>
        <taxon>Viridiplantae</taxon>
        <taxon>Streptophyta</taxon>
        <taxon>Embryophyta</taxon>
        <taxon>Tracheophyta</taxon>
        <taxon>Spermatophyta</taxon>
        <taxon>Magnoliopsida</taxon>
        <taxon>eudicotyledons</taxon>
        <taxon>Gunneridae</taxon>
        <taxon>Pentapetalae</taxon>
        <taxon>rosids</taxon>
        <taxon>fabids</taxon>
        <taxon>Malpighiales</taxon>
        <taxon>Salicaceae</taxon>
        <taxon>Saliceae</taxon>
        <taxon>Populus</taxon>
    </lineage>
</organism>